<evidence type="ECO:0000256" key="2">
    <source>
        <dbReference type="ARBA" id="ARBA00009142"/>
    </source>
</evidence>
<keyword evidence="10" id="KW-1185">Reference proteome</keyword>
<dbReference type="InParanoid" id="A0A543B0N7"/>
<name>A0A543B0N7_9ACTN</name>
<dbReference type="InterPro" id="IPR052017">
    <property type="entry name" value="TSUP"/>
</dbReference>
<evidence type="ECO:0000313" key="9">
    <source>
        <dbReference type="EMBL" id="TQL78392.1"/>
    </source>
</evidence>
<evidence type="ECO:0000256" key="5">
    <source>
        <dbReference type="ARBA" id="ARBA00022692"/>
    </source>
</evidence>
<evidence type="ECO:0000313" key="10">
    <source>
        <dbReference type="Proteomes" id="UP000317043"/>
    </source>
</evidence>
<keyword evidence="7 8" id="KW-0472">Membrane</keyword>
<accession>A0A543B0N7</accession>
<gene>
    <name evidence="9" type="ORF">FB566_3978</name>
</gene>
<dbReference type="Proteomes" id="UP000317043">
    <property type="component" value="Unassembled WGS sequence"/>
</dbReference>
<sequence length="255" mass="26335">MESLTPTLLLMLVGVALMAGAVDAVAGGGGLLTLPALLLAQVPPVNALATNKLQSCFGTFTSAVSMYRGGLAGSVKMTVPFFCALGGSAVGTIMVQFLDASALTLLVPIVLATIALYFIFMPKYTDAEREPKMGTGLYHSVVIPGIGFYDGTIGGGTGSFFTAAGISLRGQRIVPASAQARIMNFGTNIASLVVFAFSGKMLWLVGGAMAVGQVVGAYLGATAVSRGGARLVRPVVVVICLAMLVQYLWQQGWLF</sequence>
<proteinExistence type="inferred from homology"/>
<comment type="caution">
    <text evidence="9">The sequence shown here is derived from an EMBL/GenBank/DDBJ whole genome shotgun (WGS) entry which is preliminary data.</text>
</comment>
<feature type="transmembrane region" description="Helical" evidence="8">
    <location>
        <begin position="231"/>
        <end position="249"/>
    </location>
</feature>
<feature type="transmembrane region" description="Helical" evidence="8">
    <location>
        <begin position="77"/>
        <end position="95"/>
    </location>
</feature>
<dbReference type="EMBL" id="VFOW01000001">
    <property type="protein sequence ID" value="TQL78392.1"/>
    <property type="molecule type" value="Genomic_DNA"/>
</dbReference>
<feature type="transmembrane region" description="Helical" evidence="8">
    <location>
        <begin position="102"/>
        <end position="121"/>
    </location>
</feature>
<dbReference type="GO" id="GO:0005886">
    <property type="term" value="C:plasma membrane"/>
    <property type="evidence" value="ECO:0007669"/>
    <property type="project" value="UniProtKB-SubCell"/>
</dbReference>
<evidence type="ECO:0000256" key="4">
    <source>
        <dbReference type="ARBA" id="ARBA00022475"/>
    </source>
</evidence>
<dbReference type="RefSeq" id="WP_246100185.1">
    <property type="nucleotide sequence ID" value="NZ_JBHTGS010000003.1"/>
</dbReference>
<evidence type="ECO:0000256" key="7">
    <source>
        <dbReference type="ARBA" id="ARBA00023136"/>
    </source>
</evidence>
<evidence type="ECO:0000256" key="6">
    <source>
        <dbReference type="ARBA" id="ARBA00022989"/>
    </source>
</evidence>
<evidence type="ECO:0000256" key="1">
    <source>
        <dbReference type="ARBA" id="ARBA00004651"/>
    </source>
</evidence>
<organism evidence="9 10">
    <name type="scientific">Stackebrandtia endophytica</name>
    <dbReference type="NCBI Taxonomy" id="1496996"/>
    <lineage>
        <taxon>Bacteria</taxon>
        <taxon>Bacillati</taxon>
        <taxon>Actinomycetota</taxon>
        <taxon>Actinomycetes</taxon>
        <taxon>Glycomycetales</taxon>
        <taxon>Glycomycetaceae</taxon>
        <taxon>Stackebrandtia</taxon>
    </lineage>
</organism>
<protein>
    <recommendedName>
        <fullName evidence="8">Probable membrane transporter protein</fullName>
    </recommendedName>
</protein>
<dbReference type="PANTHER" id="PTHR30269:SF0">
    <property type="entry name" value="MEMBRANE TRANSPORTER PROTEIN YFCA-RELATED"/>
    <property type="match status" value="1"/>
</dbReference>
<feature type="transmembrane region" description="Helical" evidence="8">
    <location>
        <begin position="141"/>
        <end position="168"/>
    </location>
</feature>
<keyword evidence="3" id="KW-0813">Transport</keyword>
<evidence type="ECO:0000256" key="3">
    <source>
        <dbReference type="ARBA" id="ARBA00022448"/>
    </source>
</evidence>
<feature type="transmembrane region" description="Helical" evidence="8">
    <location>
        <begin position="203"/>
        <end position="224"/>
    </location>
</feature>
<comment type="similarity">
    <text evidence="2 8">Belongs to the 4-toluene sulfonate uptake permease (TSUP) (TC 2.A.102) family.</text>
</comment>
<keyword evidence="6 8" id="KW-1133">Transmembrane helix</keyword>
<feature type="transmembrane region" description="Helical" evidence="8">
    <location>
        <begin position="180"/>
        <end position="197"/>
    </location>
</feature>
<dbReference type="PANTHER" id="PTHR30269">
    <property type="entry name" value="TRANSMEMBRANE PROTEIN YFCA"/>
    <property type="match status" value="1"/>
</dbReference>
<dbReference type="AlphaFoldDB" id="A0A543B0N7"/>
<keyword evidence="4 8" id="KW-1003">Cell membrane</keyword>
<reference evidence="9 10" key="1">
    <citation type="submission" date="2019-06" db="EMBL/GenBank/DDBJ databases">
        <title>Sequencing the genomes of 1000 actinobacteria strains.</title>
        <authorList>
            <person name="Klenk H.-P."/>
        </authorList>
    </citation>
    <scope>NUCLEOTIDE SEQUENCE [LARGE SCALE GENOMIC DNA]</scope>
    <source>
        <strain evidence="9 10">DSM 45928</strain>
    </source>
</reference>
<evidence type="ECO:0000256" key="8">
    <source>
        <dbReference type="RuleBase" id="RU363041"/>
    </source>
</evidence>
<comment type="subcellular location">
    <subcellularLocation>
        <location evidence="1 8">Cell membrane</location>
        <topology evidence="1 8">Multi-pass membrane protein</topology>
    </subcellularLocation>
</comment>
<dbReference type="Pfam" id="PF01925">
    <property type="entry name" value="TauE"/>
    <property type="match status" value="1"/>
</dbReference>
<dbReference type="InterPro" id="IPR002781">
    <property type="entry name" value="TM_pro_TauE-like"/>
</dbReference>
<keyword evidence="5 8" id="KW-0812">Transmembrane</keyword>